<gene>
    <name evidence="2" type="ORF">METZ01_LOCUS15752</name>
</gene>
<organism evidence="2">
    <name type="scientific">marine metagenome</name>
    <dbReference type="NCBI Taxonomy" id="408172"/>
    <lineage>
        <taxon>unclassified sequences</taxon>
        <taxon>metagenomes</taxon>
        <taxon>ecological metagenomes</taxon>
    </lineage>
</organism>
<evidence type="ECO:0000313" key="2">
    <source>
        <dbReference type="EMBL" id="SUZ62898.1"/>
    </source>
</evidence>
<accession>A0A381P9J9</accession>
<dbReference type="InterPro" id="IPR019288">
    <property type="entry name" value="3'-5'_exonuclease_PolB-like"/>
</dbReference>
<dbReference type="InterPro" id="IPR012337">
    <property type="entry name" value="RNaseH-like_sf"/>
</dbReference>
<name>A0A381P9J9_9ZZZZ</name>
<protein>
    <recommendedName>
        <fullName evidence="1">Predicted 3'-5' exonuclease PolB-like domain-containing protein</fullName>
    </recommendedName>
</protein>
<dbReference type="InterPro" id="IPR036397">
    <property type="entry name" value="RNaseH_sf"/>
</dbReference>
<proteinExistence type="predicted"/>
<sequence length="263" mass="30400">MFNSPILVFDIETVPDAVSGRTALELDGIDDQDVVRAMAHRRRQKTGGSDFLALHYHRIVAIGVALKEDDGFRVWSLGDTDSTEKELLERFFSGIDRYDPTLVSWNGSGFDLPVIHYRALYNCVVSQRYWETGDTDREFRWNNYVNRYHWRHIDLMDVLSGFQARGTAPLDEISQLLGLPGKMGVSGADVWRHYSTGQIDEIRNYCETDVLNTYLIYLRFQYIRGRMTDDSYALEMNRVRSSLAQDGRPHLKKFLSEWTSPNV</sequence>
<dbReference type="Gene3D" id="3.30.420.10">
    <property type="entry name" value="Ribonuclease H-like superfamily/Ribonuclease H"/>
    <property type="match status" value="1"/>
</dbReference>
<dbReference type="CDD" id="cd05782">
    <property type="entry name" value="DNA_polB_like1_exo"/>
    <property type="match status" value="1"/>
</dbReference>
<dbReference type="GO" id="GO:0003676">
    <property type="term" value="F:nucleic acid binding"/>
    <property type="evidence" value="ECO:0007669"/>
    <property type="project" value="InterPro"/>
</dbReference>
<evidence type="ECO:0000259" key="1">
    <source>
        <dbReference type="Pfam" id="PF10108"/>
    </source>
</evidence>
<dbReference type="Pfam" id="PF10108">
    <property type="entry name" value="DNA_pol_B_exo2"/>
    <property type="match status" value="1"/>
</dbReference>
<dbReference type="EMBL" id="UINC01000895">
    <property type="protein sequence ID" value="SUZ62898.1"/>
    <property type="molecule type" value="Genomic_DNA"/>
</dbReference>
<reference evidence="2" key="1">
    <citation type="submission" date="2018-05" db="EMBL/GenBank/DDBJ databases">
        <authorList>
            <person name="Lanie J.A."/>
            <person name="Ng W.-L."/>
            <person name="Kazmierczak K.M."/>
            <person name="Andrzejewski T.M."/>
            <person name="Davidsen T.M."/>
            <person name="Wayne K.J."/>
            <person name="Tettelin H."/>
            <person name="Glass J.I."/>
            <person name="Rusch D."/>
            <person name="Podicherti R."/>
            <person name="Tsui H.-C.T."/>
            <person name="Winkler M.E."/>
        </authorList>
    </citation>
    <scope>NUCLEOTIDE SEQUENCE</scope>
</reference>
<feature type="domain" description="Predicted 3'-5' exonuclease PolB-like" evidence="1">
    <location>
        <begin position="49"/>
        <end position="258"/>
    </location>
</feature>
<dbReference type="SUPFAM" id="SSF53098">
    <property type="entry name" value="Ribonuclease H-like"/>
    <property type="match status" value="1"/>
</dbReference>
<dbReference type="AlphaFoldDB" id="A0A381P9J9"/>